<evidence type="ECO:0000313" key="3">
    <source>
        <dbReference type="Proteomes" id="UP001153269"/>
    </source>
</evidence>
<feature type="region of interest" description="Disordered" evidence="1">
    <location>
        <begin position="181"/>
        <end position="208"/>
    </location>
</feature>
<protein>
    <submittedName>
        <fullName evidence="2">Uncharacterized protein</fullName>
    </submittedName>
</protein>
<gene>
    <name evidence="2" type="ORF">PLEPLA_LOCUS43887</name>
</gene>
<keyword evidence="3" id="KW-1185">Reference proteome</keyword>
<organism evidence="2 3">
    <name type="scientific">Pleuronectes platessa</name>
    <name type="common">European plaice</name>
    <dbReference type="NCBI Taxonomy" id="8262"/>
    <lineage>
        <taxon>Eukaryota</taxon>
        <taxon>Metazoa</taxon>
        <taxon>Chordata</taxon>
        <taxon>Craniata</taxon>
        <taxon>Vertebrata</taxon>
        <taxon>Euteleostomi</taxon>
        <taxon>Actinopterygii</taxon>
        <taxon>Neopterygii</taxon>
        <taxon>Teleostei</taxon>
        <taxon>Neoteleostei</taxon>
        <taxon>Acanthomorphata</taxon>
        <taxon>Carangaria</taxon>
        <taxon>Pleuronectiformes</taxon>
        <taxon>Pleuronectoidei</taxon>
        <taxon>Pleuronectidae</taxon>
        <taxon>Pleuronectes</taxon>
    </lineage>
</organism>
<evidence type="ECO:0000313" key="2">
    <source>
        <dbReference type="EMBL" id="CAB1456106.1"/>
    </source>
</evidence>
<sequence length="281" mass="30396">MNDSSIVFPELVKAGASTGAQHIGGARSPGPHSRPKHGRRGCISGPRTSQLFPENINTSTSTVAGRASPGSHLVLGTFSPNSQIPVKPQPGSKSKAYCHSNGLQLDSRHKSQIAAWKQGRGVRFALGSKRDSSFIHSSSPTSVLVLCNLGEWVRSPITNLESHGGKQENIISGVRRSRLTAGQRASTGLDADPQSSAETDSSRQNKTWKTKMTWHRAATDEEARMNLTGGEARRLAKARGMMEGAYCSFISHWRQKSKKYNESLLYQETGLALKLEGSQTS</sequence>
<accession>A0A9N7Z9V5</accession>
<evidence type="ECO:0000256" key="1">
    <source>
        <dbReference type="SAM" id="MobiDB-lite"/>
    </source>
</evidence>
<name>A0A9N7Z9V5_PLEPL</name>
<feature type="compositionally biased region" description="Polar residues" evidence="1">
    <location>
        <begin position="193"/>
        <end position="205"/>
    </location>
</feature>
<dbReference type="EMBL" id="CADEAL010004285">
    <property type="protein sequence ID" value="CAB1456106.1"/>
    <property type="molecule type" value="Genomic_DNA"/>
</dbReference>
<dbReference type="Proteomes" id="UP001153269">
    <property type="component" value="Unassembled WGS sequence"/>
</dbReference>
<comment type="caution">
    <text evidence="2">The sequence shown here is derived from an EMBL/GenBank/DDBJ whole genome shotgun (WGS) entry which is preliminary data.</text>
</comment>
<proteinExistence type="predicted"/>
<dbReference type="AlphaFoldDB" id="A0A9N7Z9V5"/>
<reference evidence="2" key="1">
    <citation type="submission" date="2020-03" db="EMBL/GenBank/DDBJ databases">
        <authorList>
            <person name="Weist P."/>
        </authorList>
    </citation>
    <scope>NUCLEOTIDE SEQUENCE</scope>
</reference>
<feature type="region of interest" description="Disordered" evidence="1">
    <location>
        <begin position="18"/>
        <end position="54"/>
    </location>
</feature>